<keyword evidence="2" id="KW-1185">Reference proteome</keyword>
<dbReference type="EMBL" id="DS113664">
    <property type="protein sequence ID" value="EAX98715.1"/>
    <property type="molecule type" value="Genomic_DNA"/>
</dbReference>
<proteinExistence type="predicted"/>
<sequence>MISIFLVCENLLTDSNSILKSAYQRNLVEYYVSGSAAQYINGSYQKTKPEYAFDQIDKKYDWCSNCGRKKEEFPYIVLGVKNKMMNVQGYYIKAGCCDRDCCCYEEGYYCCECCMYSWNFQISTDNTTWKTVSKVEKDKEMRKCNQKTYKFSESYPAKYVRLIQTEACPGDPPCIALNKIEIIGNTDGTEDGVFEFEAEDEDISIIGHIGKQHNSN</sequence>
<reference evidence="1" key="1">
    <citation type="submission" date="2006-10" db="EMBL/GenBank/DDBJ databases">
        <authorList>
            <person name="Amadeo P."/>
            <person name="Zhao Q."/>
            <person name="Wortman J."/>
            <person name="Fraser-Liggett C."/>
            <person name="Carlton J."/>
        </authorList>
    </citation>
    <scope>NUCLEOTIDE SEQUENCE</scope>
    <source>
        <strain evidence="1">G3</strain>
    </source>
</reference>
<evidence type="ECO:0000313" key="2">
    <source>
        <dbReference type="Proteomes" id="UP000001542"/>
    </source>
</evidence>
<dbReference type="VEuPathDB" id="TrichDB:TVAG_480910"/>
<reference evidence="1" key="2">
    <citation type="journal article" date="2007" name="Science">
        <title>Draft genome sequence of the sexually transmitted pathogen Trichomonas vaginalis.</title>
        <authorList>
            <person name="Carlton J.M."/>
            <person name="Hirt R.P."/>
            <person name="Silva J.C."/>
            <person name="Delcher A.L."/>
            <person name="Schatz M."/>
            <person name="Zhao Q."/>
            <person name="Wortman J.R."/>
            <person name="Bidwell S.L."/>
            <person name="Alsmark U.C.M."/>
            <person name="Besteiro S."/>
            <person name="Sicheritz-Ponten T."/>
            <person name="Noel C.J."/>
            <person name="Dacks J.B."/>
            <person name="Foster P.G."/>
            <person name="Simillion C."/>
            <person name="Van de Peer Y."/>
            <person name="Miranda-Saavedra D."/>
            <person name="Barton G.J."/>
            <person name="Westrop G.D."/>
            <person name="Mueller S."/>
            <person name="Dessi D."/>
            <person name="Fiori P.L."/>
            <person name="Ren Q."/>
            <person name="Paulsen I."/>
            <person name="Zhang H."/>
            <person name="Bastida-Corcuera F.D."/>
            <person name="Simoes-Barbosa A."/>
            <person name="Brown M.T."/>
            <person name="Hayes R.D."/>
            <person name="Mukherjee M."/>
            <person name="Okumura C.Y."/>
            <person name="Schneider R."/>
            <person name="Smith A.J."/>
            <person name="Vanacova S."/>
            <person name="Villalvazo M."/>
            <person name="Haas B.J."/>
            <person name="Pertea M."/>
            <person name="Feldblyum T.V."/>
            <person name="Utterback T.R."/>
            <person name="Shu C.L."/>
            <person name="Osoegawa K."/>
            <person name="de Jong P.J."/>
            <person name="Hrdy I."/>
            <person name="Horvathova L."/>
            <person name="Zubacova Z."/>
            <person name="Dolezal P."/>
            <person name="Malik S.B."/>
            <person name="Logsdon J.M. Jr."/>
            <person name="Henze K."/>
            <person name="Gupta A."/>
            <person name="Wang C.C."/>
            <person name="Dunne R.L."/>
            <person name="Upcroft J.A."/>
            <person name="Upcroft P."/>
            <person name="White O."/>
            <person name="Salzberg S.L."/>
            <person name="Tang P."/>
            <person name="Chiu C.-H."/>
            <person name="Lee Y.-S."/>
            <person name="Embley T.M."/>
            <person name="Coombs G.H."/>
            <person name="Mottram J.C."/>
            <person name="Tachezy J."/>
            <person name="Fraser-Liggett C.M."/>
            <person name="Johnson P.J."/>
        </authorList>
    </citation>
    <scope>NUCLEOTIDE SEQUENCE [LARGE SCALE GENOMIC DNA]</scope>
    <source>
        <strain evidence="1">G3</strain>
    </source>
</reference>
<evidence type="ECO:0000313" key="1">
    <source>
        <dbReference type="EMBL" id="EAX98715.1"/>
    </source>
</evidence>
<dbReference type="Gene3D" id="2.60.120.260">
    <property type="entry name" value="Galactose-binding domain-like"/>
    <property type="match status" value="1"/>
</dbReference>
<evidence type="ECO:0008006" key="3">
    <source>
        <dbReference type="Google" id="ProtNLM"/>
    </source>
</evidence>
<organism evidence="1 2">
    <name type="scientific">Trichomonas vaginalis (strain ATCC PRA-98 / G3)</name>
    <dbReference type="NCBI Taxonomy" id="412133"/>
    <lineage>
        <taxon>Eukaryota</taxon>
        <taxon>Metamonada</taxon>
        <taxon>Parabasalia</taxon>
        <taxon>Trichomonadida</taxon>
        <taxon>Trichomonadidae</taxon>
        <taxon>Trichomonas</taxon>
    </lineage>
</organism>
<accession>A2F8N7</accession>
<name>A2F8N7_TRIV3</name>
<dbReference type="RefSeq" id="XP_001311645.1">
    <property type="nucleotide sequence ID" value="XM_001311644.1"/>
</dbReference>
<dbReference type="SUPFAM" id="SSF49785">
    <property type="entry name" value="Galactose-binding domain-like"/>
    <property type="match status" value="1"/>
</dbReference>
<dbReference type="KEGG" id="tva:4756516"/>
<gene>
    <name evidence="1" type="ORF">TVAG_480910</name>
</gene>
<protein>
    <recommendedName>
        <fullName evidence="3">F5/8 type C domain-containing protein</fullName>
    </recommendedName>
</protein>
<dbReference type="VEuPathDB" id="TrichDB:TVAGG3_0456490"/>
<dbReference type="AlphaFoldDB" id="A2F8N7"/>
<dbReference type="Proteomes" id="UP000001542">
    <property type="component" value="Unassembled WGS sequence"/>
</dbReference>
<dbReference type="InterPro" id="IPR008979">
    <property type="entry name" value="Galactose-bd-like_sf"/>
</dbReference>
<dbReference type="InParanoid" id="A2F8N7"/>